<reference evidence="3" key="1">
    <citation type="submission" date="2019-04" db="EMBL/GenBank/DDBJ databases">
        <title>Friends and foes A comparative genomics studyof 23 Aspergillus species from section Flavi.</title>
        <authorList>
            <consortium name="DOE Joint Genome Institute"/>
            <person name="Kjaerbolling I."/>
            <person name="Vesth T."/>
            <person name="Frisvad J.C."/>
            <person name="Nybo J.L."/>
            <person name="Theobald S."/>
            <person name="Kildgaard S."/>
            <person name="Isbrandt T."/>
            <person name="Kuo A."/>
            <person name="Sato A."/>
            <person name="Lyhne E.K."/>
            <person name="Kogle M.E."/>
            <person name="Wiebenga A."/>
            <person name="Kun R.S."/>
            <person name="Lubbers R.J."/>
            <person name="Makela M.R."/>
            <person name="Barry K."/>
            <person name="Chovatia M."/>
            <person name="Clum A."/>
            <person name="Daum C."/>
            <person name="Haridas S."/>
            <person name="He G."/>
            <person name="LaButti K."/>
            <person name="Lipzen A."/>
            <person name="Mondo S."/>
            <person name="Riley R."/>
            <person name="Salamov A."/>
            <person name="Simmons B.A."/>
            <person name="Magnuson J.K."/>
            <person name="Henrissat B."/>
            <person name="Mortensen U.H."/>
            <person name="Larsen T.O."/>
            <person name="Devries R.P."/>
            <person name="Grigoriev I.V."/>
            <person name="Machida M."/>
            <person name="Baker S.E."/>
            <person name="Andersen M.R."/>
        </authorList>
    </citation>
    <scope>NUCLEOTIDE SEQUENCE [LARGE SCALE GENOMIC DNA]</scope>
    <source>
        <strain evidence="3">CBS 553.77</strain>
    </source>
</reference>
<proteinExistence type="predicted"/>
<dbReference type="Proteomes" id="UP000327118">
    <property type="component" value="Unassembled WGS sequence"/>
</dbReference>
<keyword evidence="3" id="KW-1185">Reference proteome</keyword>
<evidence type="ECO:0000313" key="2">
    <source>
        <dbReference type="EMBL" id="KAE8350850.1"/>
    </source>
</evidence>
<name>A0A5N6Z4C8_9EURO</name>
<evidence type="ECO:0000256" key="1">
    <source>
        <dbReference type="SAM" id="MobiDB-lite"/>
    </source>
</evidence>
<dbReference type="AlphaFoldDB" id="A0A5N6Z4C8"/>
<accession>A0A5N6Z4C8</accession>
<feature type="region of interest" description="Disordered" evidence="1">
    <location>
        <begin position="1"/>
        <end position="76"/>
    </location>
</feature>
<organism evidence="2 3">
    <name type="scientific">Aspergillus coremiiformis</name>
    <dbReference type="NCBI Taxonomy" id="138285"/>
    <lineage>
        <taxon>Eukaryota</taxon>
        <taxon>Fungi</taxon>
        <taxon>Dikarya</taxon>
        <taxon>Ascomycota</taxon>
        <taxon>Pezizomycotina</taxon>
        <taxon>Eurotiomycetes</taxon>
        <taxon>Eurotiomycetidae</taxon>
        <taxon>Eurotiales</taxon>
        <taxon>Aspergillaceae</taxon>
        <taxon>Aspergillus</taxon>
        <taxon>Aspergillus subgen. Circumdati</taxon>
    </lineage>
</organism>
<dbReference type="OrthoDB" id="4526540at2759"/>
<dbReference type="EMBL" id="ML739200">
    <property type="protein sequence ID" value="KAE8350850.1"/>
    <property type="molecule type" value="Genomic_DNA"/>
</dbReference>
<feature type="compositionally biased region" description="Basic and acidic residues" evidence="1">
    <location>
        <begin position="1"/>
        <end position="68"/>
    </location>
</feature>
<gene>
    <name evidence="2" type="ORF">BDV28DRAFT_150533</name>
</gene>
<sequence>MSEESHPQHHRSFLDRMLHRGQHTDKDEGQHQDQQEPHGEESQKKDSEGELDKFKDYIESEDKRRGEEGDIYASLM</sequence>
<evidence type="ECO:0000313" key="3">
    <source>
        <dbReference type="Proteomes" id="UP000327118"/>
    </source>
</evidence>
<protein>
    <submittedName>
        <fullName evidence="2">Uncharacterized protein</fullName>
    </submittedName>
</protein>